<feature type="compositionally biased region" description="Basic residues" evidence="1">
    <location>
        <begin position="1016"/>
        <end position="1025"/>
    </location>
</feature>
<sequence length="1025" mass="109105">MLATSPPCAAPGVNTLALPQLKRKRSHSSDPTPGQDAPVATKLRADDAPAHPVAPTQKLESVDDSPCDPISTSTDASHPPNSTSDGSTPADGDVASRKVDVDRLRETIEAQLSLEVLLKHNEMRLIDLEIAKCQVALEQLRRCAEIPYPASQPAGLSPSVSAGTGMAVLAPGNGPAPRSPAPWGVADGPYTRHYARWLLPDPRFDGGEIEPGTPAVIGAVGTPTVEGRSTRGSAGDAGFAAGKSRSQRGSAASARLQSLPNGYPAPKEKAGPMIIRRKSDGVMVKLICLDCRRDNFSSTQGFINHCRIAHNRNFASHDAAAVASGEPVEVNEAGAIVGGTSEPPSTAAAGYVHPLIRSAHVIEPSSKTPSSGSATSGGDQATPRKPSTSGRQESSAVETPRASVHPLLGKQTTPATANVSNVSFMASPDTPHLSSLMQLRGVSLDLDRLVGEAKTTIDLGAYSSDEGESDGEQEQPPAGEAQDQQNSLGGRVGRQPMRTTASQATSRRPGSSKGVDKTSHRPFPIETLTPTRPAPYQSPYAPTTSSRPTQLLELREVDGLDRSSNLSPNTMESNQAPSLVSDDEDDYEEASDSESLGPSSSEAGDHEEDFSHIDVAGDEDGTASSATTDPKTHPRISGAAAHPSASLPKPLRRGNARKKERVLSSSVVPPLNRDRDERRVSFARGQFPNFHPDHITRDTFDRLLNCYPVTVEAITRRKAAERAARSSSAAAKKAKKSRSSSSATREQQPDHDATQTEQVDREVQDFLRLDERRYQGLPELVKNRAEGSNGGGGFLTKEELVEVMEWKLKHGVSRPMLLGMVKGNQEKVVQKATSDAFAAVPGHGLELKDEGNDDADGEVDEFPKSSLDMLTGPLRGVGPATASLLLSVGTGVGDPPLEVPFYSDDTFLWLCLGEVPSTNDPKDDAPGGEAGEEPAKKKQRASIFKPSGEINVKYNAQEYRQLWDAVRALRKRLNKAESSAGHVSCADVEKVALVLRHLDASGFLETETRESSSSDRKRKRNGKTG</sequence>
<protein>
    <recommendedName>
        <fullName evidence="2">AHC1-like C2H2 zinc-finger domain-containing protein</fullName>
    </recommendedName>
</protein>
<feature type="compositionally biased region" description="Polar residues" evidence="1">
    <location>
        <begin position="385"/>
        <end position="397"/>
    </location>
</feature>
<feature type="compositionally biased region" description="Low complexity" evidence="1">
    <location>
        <begin position="240"/>
        <end position="259"/>
    </location>
</feature>
<feature type="compositionally biased region" description="Basic and acidic residues" evidence="1">
    <location>
        <begin position="747"/>
        <end position="760"/>
    </location>
</feature>
<feature type="compositionally biased region" description="Basic residues" evidence="1">
    <location>
        <begin position="650"/>
        <end position="660"/>
    </location>
</feature>
<dbReference type="Pfam" id="PF25909">
    <property type="entry name" value="zf-C2H2_AHC1"/>
    <property type="match status" value="1"/>
</dbReference>
<dbReference type="Proteomes" id="UP000234275">
    <property type="component" value="Unassembled WGS sequence"/>
</dbReference>
<dbReference type="RefSeq" id="XP_024699300.1">
    <property type="nucleotide sequence ID" value="XM_024844921.1"/>
</dbReference>
<dbReference type="GeneID" id="36552621"/>
<feature type="region of interest" description="Disordered" evidence="1">
    <location>
        <begin position="918"/>
        <end position="941"/>
    </location>
</feature>
<gene>
    <name evidence="3" type="ORF">P170DRAFT_369681</name>
</gene>
<feature type="region of interest" description="Disordered" evidence="1">
    <location>
        <begin position="1"/>
        <end position="96"/>
    </location>
</feature>
<comment type="caution">
    <text evidence="3">The sequence shown here is derived from an EMBL/GenBank/DDBJ whole genome shotgun (WGS) entry which is preliminary data.</text>
</comment>
<feature type="region of interest" description="Disordered" evidence="1">
    <location>
        <begin position="458"/>
        <end position="670"/>
    </location>
</feature>
<proteinExistence type="predicted"/>
<evidence type="ECO:0000313" key="4">
    <source>
        <dbReference type="Proteomes" id="UP000234275"/>
    </source>
</evidence>
<feature type="compositionally biased region" description="Low complexity" evidence="1">
    <location>
        <begin position="593"/>
        <end position="602"/>
    </location>
</feature>
<feature type="compositionally biased region" description="Polar residues" evidence="1">
    <location>
        <begin position="562"/>
        <end position="578"/>
    </location>
</feature>
<dbReference type="STRING" id="1392250.A0A2I2FTM2"/>
<evidence type="ECO:0000259" key="2">
    <source>
        <dbReference type="Pfam" id="PF25909"/>
    </source>
</evidence>
<feature type="region of interest" description="Disordered" evidence="1">
    <location>
        <begin position="214"/>
        <end position="269"/>
    </location>
</feature>
<feature type="compositionally biased region" description="Basic and acidic residues" evidence="1">
    <location>
        <begin position="1006"/>
        <end position="1015"/>
    </location>
</feature>
<feature type="compositionally biased region" description="Acidic residues" evidence="1">
    <location>
        <begin position="581"/>
        <end position="592"/>
    </location>
</feature>
<dbReference type="EMBL" id="MSFO01000010">
    <property type="protein sequence ID" value="PLB43998.1"/>
    <property type="molecule type" value="Genomic_DNA"/>
</dbReference>
<dbReference type="VEuPathDB" id="FungiDB:P170DRAFT_369681"/>
<accession>A0A2I2FTM2</accession>
<reference evidence="3 4" key="1">
    <citation type="submission" date="2016-12" db="EMBL/GenBank/DDBJ databases">
        <title>The genomes of Aspergillus section Nigri reveals drivers in fungal speciation.</title>
        <authorList>
            <consortium name="DOE Joint Genome Institute"/>
            <person name="Vesth T.C."/>
            <person name="Nybo J."/>
            <person name="Theobald S."/>
            <person name="Brandl J."/>
            <person name="Frisvad J.C."/>
            <person name="Nielsen K.F."/>
            <person name="Lyhne E.K."/>
            <person name="Kogle M.E."/>
            <person name="Kuo A."/>
            <person name="Riley R."/>
            <person name="Clum A."/>
            <person name="Nolan M."/>
            <person name="Lipzen A."/>
            <person name="Salamov A."/>
            <person name="Henrissat B."/>
            <person name="Wiebenga A."/>
            <person name="De Vries R.P."/>
            <person name="Grigoriev I.V."/>
            <person name="Mortensen U.H."/>
            <person name="Andersen M.R."/>
            <person name="Baker S.E."/>
        </authorList>
    </citation>
    <scope>NUCLEOTIDE SEQUENCE [LARGE SCALE GENOMIC DNA]</scope>
    <source>
        <strain evidence="3 4">IBT 23096</strain>
    </source>
</reference>
<feature type="region of interest" description="Disordered" evidence="1">
    <location>
        <begin position="1004"/>
        <end position="1025"/>
    </location>
</feature>
<keyword evidence="4" id="KW-1185">Reference proteome</keyword>
<dbReference type="PANTHER" id="PTHR21521">
    <property type="entry name" value="AMUN, ISOFORM A"/>
    <property type="match status" value="1"/>
</dbReference>
<feature type="compositionally biased region" description="Polar residues" evidence="1">
    <location>
        <begin position="540"/>
        <end position="549"/>
    </location>
</feature>
<organism evidence="3 4">
    <name type="scientific">Aspergillus steynii IBT 23096</name>
    <dbReference type="NCBI Taxonomy" id="1392250"/>
    <lineage>
        <taxon>Eukaryota</taxon>
        <taxon>Fungi</taxon>
        <taxon>Dikarya</taxon>
        <taxon>Ascomycota</taxon>
        <taxon>Pezizomycotina</taxon>
        <taxon>Eurotiomycetes</taxon>
        <taxon>Eurotiomycetidae</taxon>
        <taxon>Eurotiales</taxon>
        <taxon>Aspergillaceae</taxon>
        <taxon>Aspergillus</taxon>
        <taxon>Aspergillus subgen. Circumdati</taxon>
    </lineage>
</organism>
<feature type="compositionally biased region" description="Low complexity" evidence="1">
    <location>
        <begin position="364"/>
        <end position="378"/>
    </location>
</feature>
<evidence type="ECO:0000256" key="1">
    <source>
        <dbReference type="SAM" id="MobiDB-lite"/>
    </source>
</evidence>
<dbReference type="InterPro" id="IPR058706">
    <property type="entry name" value="zf-C2H2_AHC1-like"/>
</dbReference>
<dbReference type="OrthoDB" id="5355528at2759"/>
<feature type="domain" description="AHC1-like C2H2 zinc-finger" evidence="2">
    <location>
        <begin position="275"/>
        <end position="321"/>
    </location>
</feature>
<dbReference type="AlphaFoldDB" id="A0A2I2FTM2"/>
<name>A0A2I2FTM2_9EURO</name>
<feature type="compositionally biased region" description="Polar residues" evidence="1">
    <location>
        <begin position="70"/>
        <end position="87"/>
    </location>
</feature>
<feature type="compositionally biased region" description="Polar residues" evidence="1">
    <location>
        <begin position="497"/>
        <end position="509"/>
    </location>
</feature>
<feature type="region of interest" description="Disordered" evidence="1">
    <location>
        <begin position="362"/>
        <end position="415"/>
    </location>
</feature>
<evidence type="ECO:0000313" key="3">
    <source>
        <dbReference type="EMBL" id="PLB43998.1"/>
    </source>
</evidence>
<feature type="region of interest" description="Disordered" evidence="1">
    <location>
        <begin position="722"/>
        <end position="760"/>
    </location>
</feature>
<dbReference type="PANTHER" id="PTHR21521:SF0">
    <property type="entry name" value="AMUN, ISOFORM A"/>
    <property type="match status" value="1"/>
</dbReference>